<dbReference type="eggNOG" id="COG4339">
    <property type="taxonomic scope" value="Bacteria"/>
</dbReference>
<evidence type="ECO:0000313" key="1">
    <source>
        <dbReference type="EMBL" id="EWC62741.1"/>
    </source>
</evidence>
<dbReference type="InterPro" id="IPR009218">
    <property type="entry name" value="HD_phosphohydro"/>
</dbReference>
<dbReference type="SUPFAM" id="SSF109604">
    <property type="entry name" value="HD-domain/PDEase-like"/>
    <property type="match status" value="1"/>
</dbReference>
<dbReference type="STRING" id="909613.UO65_1935"/>
<dbReference type="PANTHER" id="PTHR21174:SF0">
    <property type="entry name" value="HD PHOSPHOHYDROLASE FAMILY PROTEIN-RELATED"/>
    <property type="match status" value="1"/>
</dbReference>
<dbReference type="PIRSF" id="PIRSF035170">
    <property type="entry name" value="HD_phosphohydro"/>
    <property type="match status" value="1"/>
</dbReference>
<dbReference type="PANTHER" id="PTHR21174">
    <property type="match status" value="1"/>
</dbReference>
<evidence type="ECO:0000313" key="2">
    <source>
        <dbReference type="Proteomes" id="UP000019277"/>
    </source>
</evidence>
<dbReference type="AlphaFoldDB" id="W7J1E5"/>
<dbReference type="Gene3D" id="1.10.3210.10">
    <property type="entry name" value="Hypothetical protein af1432"/>
    <property type="match status" value="1"/>
</dbReference>
<accession>W7J1E5</accession>
<dbReference type="RefSeq" id="WP_035280762.1">
    <property type="nucleotide sequence ID" value="NZ_AYXG01000072.1"/>
</dbReference>
<organism evidence="1 2">
    <name type="scientific">Actinokineospora spheciospongiae</name>
    <dbReference type="NCBI Taxonomy" id="909613"/>
    <lineage>
        <taxon>Bacteria</taxon>
        <taxon>Bacillati</taxon>
        <taxon>Actinomycetota</taxon>
        <taxon>Actinomycetes</taxon>
        <taxon>Pseudonocardiales</taxon>
        <taxon>Pseudonocardiaceae</taxon>
        <taxon>Actinokineospora</taxon>
    </lineage>
</organism>
<comment type="caution">
    <text evidence="1">The sequence shown here is derived from an EMBL/GenBank/DDBJ whole genome shotgun (WGS) entry which is preliminary data.</text>
</comment>
<protein>
    <submittedName>
        <fullName evidence="1">Uncharacterized protein</fullName>
    </submittedName>
</protein>
<proteinExistence type="predicted"/>
<reference evidence="1 2" key="1">
    <citation type="journal article" date="2014" name="Genome Announc.">
        <title>Draft Genome Sequence of the Antitrypanosomally Active Sponge-Associated Bacterium Actinokineospora sp. Strain EG49.</title>
        <authorList>
            <person name="Harjes J."/>
            <person name="Ryu T."/>
            <person name="Abdelmohsen U.R."/>
            <person name="Moitinho-Silva L."/>
            <person name="Horn H."/>
            <person name="Ravasi T."/>
            <person name="Hentschel U."/>
        </authorList>
    </citation>
    <scope>NUCLEOTIDE SEQUENCE [LARGE SCALE GENOMIC DNA]</scope>
    <source>
        <strain evidence="1 2">EG49</strain>
    </source>
</reference>
<gene>
    <name evidence="1" type="ORF">UO65_1935</name>
</gene>
<dbReference type="OrthoDB" id="9808993at2"/>
<name>W7J1E5_9PSEU</name>
<dbReference type="EMBL" id="AYXG01000072">
    <property type="protein sequence ID" value="EWC62741.1"/>
    <property type="molecule type" value="Genomic_DNA"/>
</dbReference>
<dbReference type="Proteomes" id="UP000019277">
    <property type="component" value="Unassembled WGS sequence"/>
</dbReference>
<keyword evidence="2" id="KW-1185">Reference proteome</keyword>
<sequence length="199" mass="22155">MSTEVWARLSLPEPLLAALLDRWAEGHRRYHDLRHLRAVLRHVDTLAGHAADPDLVRLAACYHDAVHRGEPDDEEASARLAETDLAAHLPAGSVAEVARLVRLTRGHRTEPGDTNGEVLCDADLAILAATPEDYDAYARAVRFEYPHVPDDAFRAGRAVVLRNLLELPSLYRTPLARSRWDARARRNLKRELGSLTPSG</sequence>